<dbReference type="KEGG" id="dov:DSCO28_60930"/>
<dbReference type="Proteomes" id="UP000425960">
    <property type="component" value="Chromosome"/>
</dbReference>
<dbReference type="CDD" id="cd00118">
    <property type="entry name" value="LysM"/>
    <property type="match status" value="3"/>
</dbReference>
<organism evidence="2 3">
    <name type="scientific">Desulfosarcina ovata subsp. sediminis</name>
    <dbReference type="NCBI Taxonomy" id="885957"/>
    <lineage>
        <taxon>Bacteria</taxon>
        <taxon>Pseudomonadati</taxon>
        <taxon>Thermodesulfobacteriota</taxon>
        <taxon>Desulfobacteria</taxon>
        <taxon>Desulfobacterales</taxon>
        <taxon>Desulfosarcinaceae</taxon>
        <taxon>Desulfosarcina</taxon>
    </lineage>
</organism>
<dbReference type="Gene3D" id="3.10.350.10">
    <property type="entry name" value="LysM domain"/>
    <property type="match status" value="3"/>
</dbReference>
<dbReference type="InterPro" id="IPR036779">
    <property type="entry name" value="LysM_dom_sf"/>
</dbReference>
<feature type="domain" description="LysM" evidence="1">
    <location>
        <begin position="517"/>
        <end position="560"/>
    </location>
</feature>
<protein>
    <recommendedName>
        <fullName evidence="1">LysM domain-containing protein</fullName>
    </recommendedName>
</protein>
<reference evidence="2 3" key="1">
    <citation type="submission" date="2019-11" db="EMBL/GenBank/DDBJ databases">
        <title>Comparative genomics of hydrocarbon-degrading Desulfosarcina strains.</title>
        <authorList>
            <person name="Watanabe M."/>
            <person name="Kojima H."/>
            <person name="Fukui M."/>
        </authorList>
    </citation>
    <scope>NUCLEOTIDE SEQUENCE [LARGE SCALE GENOMIC DNA]</scope>
    <source>
        <strain evidence="2 3">28bB2T</strain>
    </source>
</reference>
<dbReference type="InterPro" id="IPR008258">
    <property type="entry name" value="Transglycosylase_SLT_dom_1"/>
</dbReference>
<dbReference type="InterPro" id="IPR018392">
    <property type="entry name" value="LysM"/>
</dbReference>
<dbReference type="CDD" id="cd16894">
    <property type="entry name" value="MltD-like"/>
    <property type="match status" value="1"/>
</dbReference>
<dbReference type="RefSeq" id="WP_231713970.1">
    <property type="nucleotide sequence ID" value="NZ_AP021876.1"/>
</dbReference>
<evidence type="ECO:0000313" key="3">
    <source>
        <dbReference type="Proteomes" id="UP000425960"/>
    </source>
</evidence>
<proteinExistence type="predicted"/>
<dbReference type="Gene3D" id="1.10.530.10">
    <property type="match status" value="1"/>
</dbReference>
<evidence type="ECO:0000313" key="2">
    <source>
        <dbReference type="EMBL" id="BBO85527.1"/>
    </source>
</evidence>
<sequence length="620" mass="69234">MSIKYIHRYVFVILWLLILVQGCAHPTARNGDPGSPPAVPMVEPGAIIDDNGKTPPAPPAIIGSDAMNAAGVSENTGVATNPVAHMGETDLSDIAGGDAAPPIHTAQHNLDEALDFCDAAQEFWQNGELESALEALDKAYSLILNLEPDSPDKLIQQKEDLRFLISKRILEIYASRNIVVNGNHNAIPRDLNANVQKEINLFTKGPEKRFFIESYRRSGKYRDMIVSKLEAAGLPTELSWLPLIESGFKVQALSRARALGLWQFIPSTGYKFGLKRNQYIDERIDFEKSTDAAIAYLKELHGIFGDWATVLAAYNCGEGRVLHVIRTQNINYLDDFWDLYGRLPYETARYVPRFLATLHVIENAEKYGLNCIEPDPALAFEKVAVHRRVHLKNLAPALGLSVGTLKELNPELRYSILPDAKYPLRVPAGQKALVLASIDKVPVYTPPTPAFAYHRVRKGETLSSIARRYGTSVKQIMRANRLRRSGYIVAGQRLKVPRRGTTVSASRAPATAKVWNRKHVVKSGDSLWIIAKRYGTTTKRIQEMNKLKGTMLSIHQVLRVPSATTRTSRSAKQSETYYVQKGESPYLIARKYNMSLNHFLKLNNLTPRSTIYPGQKVIVD</sequence>
<feature type="domain" description="LysM" evidence="1">
    <location>
        <begin position="575"/>
        <end position="619"/>
    </location>
</feature>
<gene>
    <name evidence="2" type="ORF">DSCO28_60930</name>
</gene>
<evidence type="ECO:0000259" key="1">
    <source>
        <dbReference type="PROSITE" id="PS51782"/>
    </source>
</evidence>
<accession>A0A5K7ZZ41</accession>
<dbReference type="SUPFAM" id="SSF54106">
    <property type="entry name" value="LysM domain"/>
    <property type="match status" value="3"/>
</dbReference>
<feature type="domain" description="LysM" evidence="1">
    <location>
        <begin position="452"/>
        <end position="496"/>
    </location>
</feature>
<dbReference type="Pfam" id="PF01476">
    <property type="entry name" value="LysM"/>
    <property type="match status" value="3"/>
</dbReference>
<dbReference type="InterPro" id="IPR023346">
    <property type="entry name" value="Lysozyme-like_dom_sf"/>
</dbReference>
<dbReference type="PROSITE" id="PS51782">
    <property type="entry name" value="LYSM"/>
    <property type="match status" value="3"/>
</dbReference>
<dbReference type="SUPFAM" id="SSF53955">
    <property type="entry name" value="Lysozyme-like"/>
    <property type="match status" value="1"/>
</dbReference>
<name>A0A5K7ZZ41_9BACT</name>
<dbReference type="PANTHER" id="PTHR33734:SF22">
    <property type="entry name" value="MEMBRANE-BOUND LYTIC MUREIN TRANSGLYCOSYLASE D"/>
    <property type="match status" value="1"/>
</dbReference>
<dbReference type="PANTHER" id="PTHR33734">
    <property type="entry name" value="LYSM DOMAIN-CONTAINING GPI-ANCHORED PROTEIN 2"/>
    <property type="match status" value="1"/>
</dbReference>
<dbReference type="PROSITE" id="PS51257">
    <property type="entry name" value="PROKAR_LIPOPROTEIN"/>
    <property type="match status" value="1"/>
</dbReference>
<dbReference type="AlphaFoldDB" id="A0A5K7ZZ41"/>
<dbReference type="Pfam" id="PF01464">
    <property type="entry name" value="SLT"/>
    <property type="match status" value="1"/>
</dbReference>
<dbReference type="GO" id="GO:0008932">
    <property type="term" value="F:lytic endotransglycosylase activity"/>
    <property type="evidence" value="ECO:0007669"/>
    <property type="project" value="TreeGrafter"/>
</dbReference>
<dbReference type="SMART" id="SM00257">
    <property type="entry name" value="LysM"/>
    <property type="match status" value="3"/>
</dbReference>
<dbReference type="EMBL" id="AP021876">
    <property type="protein sequence ID" value="BBO85527.1"/>
    <property type="molecule type" value="Genomic_DNA"/>
</dbReference>